<dbReference type="InterPro" id="IPR019734">
    <property type="entry name" value="TPR_rpt"/>
</dbReference>
<accession>A0ABQ4E9H7</accession>
<dbReference type="SUPFAM" id="SSF48452">
    <property type="entry name" value="TPR-like"/>
    <property type="match status" value="3"/>
</dbReference>
<evidence type="ECO:0000313" key="3">
    <source>
        <dbReference type="EMBL" id="GIG91389.1"/>
    </source>
</evidence>
<dbReference type="InterPro" id="IPR005158">
    <property type="entry name" value="BTAD"/>
</dbReference>
<organism evidence="3 4">
    <name type="scientific">Plantactinospora endophytica</name>
    <dbReference type="NCBI Taxonomy" id="673535"/>
    <lineage>
        <taxon>Bacteria</taxon>
        <taxon>Bacillati</taxon>
        <taxon>Actinomycetota</taxon>
        <taxon>Actinomycetes</taxon>
        <taxon>Micromonosporales</taxon>
        <taxon>Micromonosporaceae</taxon>
        <taxon>Plantactinospora</taxon>
    </lineage>
</organism>
<keyword evidence="4" id="KW-1185">Reference proteome</keyword>
<gene>
    <name evidence="3" type="ORF">Pen02_63250</name>
</gene>
<evidence type="ECO:0000256" key="1">
    <source>
        <dbReference type="SAM" id="MobiDB-lite"/>
    </source>
</evidence>
<name>A0ABQ4E9H7_9ACTN</name>
<feature type="region of interest" description="Disordered" evidence="1">
    <location>
        <begin position="99"/>
        <end position="127"/>
    </location>
</feature>
<dbReference type="Proteomes" id="UP000646749">
    <property type="component" value="Unassembled WGS sequence"/>
</dbReference>
<feature type="compositionally biased region" description="Basic and acidic residues" evidence="1">
    <location>
        <begin position="1"/>
        <end position="10"/>
    </location>
</feature>
<proteinExistence type="predicted"/>
<dbReference type="Pfam" id="PF03704">
    <property type="entry name" value="BTAD"/>
    <property type="match status" value="1"/>
</dbReference>
<dbReference type="PANTHER" id="PTHR35807">
    <property type="entry name" value="TRANSCRIPTIONAL REGULATOR REDD-RELATED"/>
    <property type="match status" value="1"/>
</dbReference>
<evidence type="ECO:0000313" key="4">
    <source>
        <dbReference type="Proteomes" id="UP000646749"/>
    </source>
</evidence>
<dbReference type="InterPro" id="IPR036388">
    <property type="entry name" value="WH-like_DNA-bd_sf"/>
</dbReference>
<dbReference type="SMART" id="SM00028">
    <property type="entry name" value="TPR"/>
    <property type="match status" value="3"/>
</dbReference>
<evidence type="ECO:0000259" key="2">
    <source>
        <dbReference type="SMART" id="SM01043"/>
    </source>
</evidence>
<feature type="compositionally biased region" description="Low complexity" evidence="1">
    <location>
        <begin position="99"/>
        <end position="125"/>
    </location>
</feature>
<sequence length="1125" mass="116133">MDEHRPEPTRRSRLPAPGSDPVGPARPRLVRRLDRLAARRFVTVVAGPDTGKTTLLRDWATRWPTAWHTLLPADRDPRHLFEALAAALRGVGVEVPAASTPDTAGAADTADATDVTGAPDAADVTGPPDVADVMRAPEEADAAGAPEAAGAPDDPVGLGRLLLGALATGATGADGSVRLVLDDVHLLGTGPAAILLETLAAGLPAGTVLVLAGRDPVPFPVDVLRSAGRLGEIGPADLALTPAEVSRLLAAAGAAGQHPAIRRGALDCAAWPGLVAAIAGLAAGTAHPVLWSPGDSPTAHPVPWSGAGGPPAPPDLADLSVSLDEGDLAALWVLSAVCRAGPAARIRNVAAYDRAVRELVDPHRLTAGDLAPLRATRLVLGAPSGVPDVDLVLAESAVRDGQHDEALRYLAAVPAGMPLPAALAWQLGALLHRRGEFDDAEALLERAAPGGTATAGGLADQAQVMAGRAAVRWARGDRTRTRELADEAIRLAEQSRDDAAIAAAYVARALAAFSEGDRAGNEHAYARALAAAVRAGDLVQQLRIHCNVGSRLVEEGRYRAATEELGSAIRLGEQTGQRLLLALALHNRAEAWLGLGELGRARTDADAALSLWQRDGSPLAAFGLLLTARVHRVCGSTSQAVAAYQAALAMAEPDGNAQVLMEACAGLARTRYADDPAVAAEYARRALKMPSANGPTVAELAAGWVALCSGDAGTALRHAERARAESGPRRDPAGLAEAIELAALATGLSGASESAGPVAGGGSGVGRLGGGSGVGRLSGRTTVGLVEAAQIWAEAGNEVALATNALLRARFGADRPAEEVARQRLHRLGVREGAWHVAGALAAVGPAPVPEVEVQTLGYFVVRLAGVPVPAAGWQSRKARELVKVLAGQLGRPLGRETLAAVLWPEAPSEVALRRLSVLVSTVRAVLDPERRHPADRYLGTDPATVRINLDRVSVDAVRFHDAARAAIAADGAGPPDGRTGANGIGPVGEREPAGGVEILGRLEAVVGMYTGDFCDDGEVTGDWAGRPRAALAELHRELVRRLARRYLRSGRPEAAVGWYLRLTTEDGYDESAHLGLVGALSAAGRHGEAARRYQDYLDRMREIEVVPAAFPTAAAGPAGALNDS</sequence>
<dbReference type="RefSeq" id="WP_203869775.1">
    <property type="nucleotide sequence ID" value="NZ_BONW01000037.1"/>
</dbReference>
<feature type="domain" description="Bacterial transcriptional activator" evidence="2">
    <location>
        <begin position="955"/>
        <end position="1107"/>
    </location>
</feature>
<protein>
    <recommendedName>
        <fullName evidence="2">Bacterial transcriptional activator domain-containing protein</fullName>
    </recommendedName>
</protein>
<dbReference type="SUPFAM" id="SSF46894">
    <property type="entry name" value="C-terminal effector domain of the bipartite response regulators"/>
    <property type="match status" value="1"/>
</dbReference>
<dbReference type="InterPro" id="IPR051677">
    <property type="entry name" value="AfsR-DnrI-RedD_regulator"/>
</dbReference>
<dbReference type="Gene3D" id="1.10.10.10">
    <property type="entry name" value="Winged helix-like DNA-binding domain superfamily/Winged helix DNA-binding domain"/>
    <property type="match status" value="1"/>
</dbReference>
<reference evidence="3 4" key="1">
    <citation type="submission" date="2021-01" db="EMBL/GenBank/DDBJ databases">
        <title>Whole genome shotgun sequence of Plantactinospora endophytica NBRC 110450.</title>
        <authorList>
            <person name="Komaki H."/>
            <person name="Tamura T."/>
        </authorList>
    </citation>
    <scope>NUCLEOTIDE SEQUENCE [LARGE SCALE GENOMIC DNA]</scope>
    <source>
        <strain evidence="3 4">NBRC 110450</strain>
    </source>
</reference>
<feature type="region of interest" description="Disordered" evidence="1">
    <location>
        <begin position="1"/>
        <end position="27"/>
    </location>
</feature>
<dbReference type="InterPro" id="IPR011990">
    <property type="entry name" value="TPR-like_helical_dom_sf"/>
</dbReference>
<dbReference type="InterPro" id="IPR016032">
    <property type="entry name" value="Sig_transdc_resp-reg_C-effctor"/>
</dbReference>
<feature type="region of interest" description="Disordered" evidence="1">
    <location>
        <begin position="292"/>
        <end position="315"/>
    </location>
</feature>
<dbReference type="SUPFAM" id="SSF81901">
    <property type="entry name" value="HCP-like"/>
    <property type="match status" value="1"/>
</dbReference>
<comment type="caution">
    <text evidence="3">The sequence shown here is derived from an EMBL/GenBank/DDBJ whole genome shotgun (WGS) entry which is preliminary data.</text>
</comment>
<dbReference type="Gene3D" id="1.25.40.10">
    <property type="entry name" value="Tetratricopeptide repeat domain"/>
    <property type="match status" value="3"/>
</dbReference>
<dbReference type="SMART" id="SM01043">
    <property type="entry name" value="BTAD"/>
    <property type="match status" value="1"/>
</dbReference>
<dbReference type="EMBL" id="BONW01000037">
    <property type="protein sequence ID" value="GIG91389.1"/>
    <property type="molecule type" value="Genomic_DNA"/>
</dbReference>